<feature type="region of interest" description="Disordered" evidence="1">
    <location>
        <begin position="1"/>
        <end position="59"/>
    </location>
</feature>
<feature type="compositionally biased region" description="Polar residues" evidence="1">
    <location>
        <begin position="30"/>
        <end position="51"/>
    </location>
</feature>
<organism evidence="2">
    <name type="scientific">uncultured Lysobacter sp</name>
    <dbReference type="NCBI Taxonomy" id="271060"/>
    <lineage>
        <taxon>Bacteria</taxon>
        <taxon>Pseudomonadati</taxon>
        <taxon>Pseudomonadota</taxon>
        <taxon>Gammaproteobacteria</taxon>
        <taxon>Lysobacterales</taxon>
        <taxon>Lysobacteraceae</taxon>
        <taxon>Lysobacter</taxon>
        <taxon>environmental samples</taxon>
    </lineage>
</organism>
<name>A0A6J4L4R1_9GAMM</name>
<dbReference type="EMBL" id="CADCUA010000327">
    <property type="protein sequence ID" value="CAA9321348.1"/>
    <property type="molecule type" value="Genomic_DNA"/>
</dbReference>
<proteinExistence type="predicted"/>
<dbReference type="AlphaFoldDB" id="A0A6J4L4R1"/>
<reference evidence="2" key="1">
    <citation type="submission" date="2020-02" db="EMBL/GenBank/DDBJ databases">
        <authorList>
            <person name="Meier V. D."/>
        </authorList>
    </citation>
    <scope>NUCLEOTIDE SEQUENCE</scope>
    <source>
        <strain evidence="2">AVDCRST_MAG71</strain>
    </source>
</reference>
<protein>
    <submittedName>
        <fullName evidence="2">Uncharacterized protein</fullName>
    </submittedName>
</protein>
<accession>A0A6J4L4R1</accession>
<feature type="non-terminal residue" evidence="2">
    <location>
        <position position="59"/>
    </location>
</feature>
<feature type="non-terminal residue" evidence="2">
    <location>
        <position position="1"/>
    </location>
</feature>
<evidence type="ECO:0000313" key="2">
    <source>
        <dbReference type="EMBL" id="CAA9321348.1"/>
    </source>
</evidence>
<sequence>GHRLGRGTAGRQAHAAGSASRMGGGCRRAQCSTSGTVSASNPERVRSSSPQCVRRHALL</sequence>
<evidence type="ECO:0000256" key="1">
    <source>
        <dbReference type="SAM" id="MobiDB-lite"/>
    </source>
</evidence>
<gene>
    <name evidence="2" type="ORF">AVDCRST_MAG71-1274</name>
</gene>